<protein>
    <submittedName>
        <fullName evidence="1">Uncharacterized protein</fullName>
    </submittedName>
</protein>
<dbReference type="EMBL" id="JACIET010000002">
    <property type="protein sequence ID" value="MBB4013481.1"/>
    <property type="molecule type" value="Genomic_DNA"/>
</dbReference>
<organism evidence="1 2">
    <name type="scientific">Niveibacterium umoris</name>
    <dbReference type="NCBI Taxonomy" id="1193620"/>
    <lineage>
        <taxon>Bacteria</taxon>
        <taxon>Pseudomonadati</taxon>
        <taxon>Pseudomonadota</taxon>
        <taxon>Betaproteobacteria</taxon>
        <taxon>Rhodocyclales</taxon>
        <taxon>Rhodocyclaceae</taxon>
        <taxon>Niveibacterium</taxon>
    </lineage>
</organism>
<sequence>MALTLKDQRWIGLTKGRDDQGCGVACIISVLTSLGAAPTDSADQIFKAVQATRLTRHLGATPANIADYLIQQGRTVWYSIDLTHLTPIAGTLSLGLRSSNATKLPHPPAHGAITAGGPPYFIHFLKIKGANPAGHFVVSDGQGSYMDPGAPGYAKIGAFPAWKHFYDTGVTLIVQ</sequence>
<name>A0A840BIW1_9RHOO</name>
<reference evidence="1 2" key="1">
    <citation type="submission" date="2020-08" db="EMBL/GenBank/DDBJ databases">
        <title>Genomic Encyclopedia of Type Strains, Phase IV (KMG-IV): sequencing the most valuable type-strain genomes for metagenomic binning, comparative biology and taxonomic classification.</title>
        <authorList>
            <person name="Goeker M."/>
        </authorList>
    </citation>
    <scope>NUCLEOTIDE SEQUENCE [LARGE SCALE GENOMIC DNA]</scope>
    <source>
        <strain evidence="1 2">DSM 106739</strain>
    </source>
</reference>
<accession>A0A840BIW1</accession>
<dbReference type="Proteomes" id="UP000561045">
    <property type="component" value="Unassembled WGS sequence"/>
</dbReference>
<evidence type="ECO:0000313" key="2">
    <source>
        <dbReference type="Proteomes" id="UP000561045"/>
    </source>
</evidence>
<dbReference type="RefSeq" id="WP_183635348.1">
    <property type="nucleotide sequence ID" value="NZ_BAABLE010000005.1"/>
</dbReference>
<gene>
    <name evidence="1" type="ORF">GGR36_002827</name>
</gene>
<keyword evidence="2" id="KW-1185">Reference proteome</keyword>
<comment type="caution">
    <text evidence="1">The sequence shown here is derived from an EMBL/GenBank/DDBJ whole genome shotgun (WGS) entry which is preliminary data.</text>
</comment>
<evidence type="ECO:0000313" key="1">
    <source>
        <dbReference type="EMBL" id="MBB4013481.1"/>
    </source>
</evidence>
<dbReference type="AlphaFoldDB" id="A0A840BIW1"/>
<proteinExistence type="predicted"/>